<dbReference type="EMBL" id="BJLH01000002">
    <property type="protein sequence ID" value="GEA59347.1"/>
    <property type="molecule type" value="Genomic_DNA"/>
</dbReference>
<evidence type="ECO:0000313" key="1">
    <source>
        <dbReference type="EMBL" id="GEA59347.1"/>
    </source>
</evidence>
<dbReference type="AlphaFoldDB" id="A0A4Y3IJ14"/>
<accession>A0A4Y3IJ14</accession>
<gene>
    <name evidence="1" type="ORF">VCO01S_05400</name>
</gene>
<keyword evidence="2" id="KW-1185">Reference proteome</keyword>
<reference evidence="1 2" key="1">
    <citation type="submission" date="2019-06" db="EMBL/GenBank/DDBJ databases">
        <title>Whole genome shotgun sequence of Vibrio comitans NBRC 102076.</title>
        <authorList>
            <person name="Hosoyama A."/>
            <person name="Uohara A."/>
            <person name="Ohji S."/>
            <person name="Ichikawa N."/>
        </authorList>
    </citation>
    <scope>NUCLEOTIDE SEQUENCE [LARGE SCALE GENOMIC DNA]</scope>
    <source>
        <strain evidence="1 2">NBRC 102076</strain>
    </source>
</reference>
<comment type="caution">
    <text evidence="1">The sequence shown here is derived from an EMBL/GenBank/DDBJ whole genome shotgun (WGS) entry which is preliminary data.</text>
</comment>
<organism evidence="1 2">
    <name type="scientific">Vibrio comitans NBRC 102076</name>
    <dbReference type="NCBI Taxonomy" id="1219078"/>
    <lineage>
        <taxon>Bacteria</taxon>
        <taxon>Pseudomonadati</taxon>
        <taxon>Pseudomonadota</taxon>
        <taxon>Gammaproteobacteria</taxon>
        <taxon>Vibrionales</taxon>
        <taxon>Vibrionaceae</taxon>
        <taxon>Vibrio</taxon>
    </lineage>
</organism>
<proteinExistence type="predicted"/>
<protein>
    <submittedName>
        <fullName evidence="1">Uncharacterized protein</fullName>
    </submittedName>
</protein>
<sequence length="57" mass="6659">MERCGQCKQFTRTRENNKDLCGAWEQPTSAKRQACEFFMPKGFSFFDKDSTKSTPKE</sequence>
<evidence type="ECO:0000313" key="2">
    <source>
        <dbReference type="Proteomes" id="UP000318242"/>
    </source>
</evidence>
<dbReference type="Proteomes" id="UP000318242">
    <property type="component" value="Unassembled WGS sequence"/>
</dbReference>
<name>A0A4Y3IJ14_9VIBR</name>